<dbReference type="SUPFAM" id="SSF47384">
    <property type="entry name" value="Homodimeric domain of signal transducing histidine kinase"/>
    <property type="match status" value="1"/>
</dbReference>
<keyword evidence="6 11" id="KW-0812">Transmembrane</keyword>
<dbReference type="InterPro" id="IPR036097">
    <property type="entry name" value="HisK_dim/P_sf"/>
</dbReference>
<evidence type="ECO:0000313" key="13">
    <source>
        <dbReference type="EMBL" id="GGZ56961.1"/>
    </source>
</evidence>
<dbReference type="Gene3D" id="1.10.287.130">
    <property type="match status" value="1"/>
</dbReference>
<comment type="subcellular location">
    <subcellularLocation>
        <location evidence="2">Cell membrane</location>
    </subcellularLocation>
</comment>
<evidence type="ECO:0000256" key="7">
    <source>
        <dbReference type="ARBA" id="ARBA00022777"/>
    </source>
</evidence>
<feature type="transmembrane region" description="Helical" evidence="11">
    <location>
        <begin position="20"/>
        <end position="42"/>
    </location>
</feature>
<gene>
    <name evidence="13" type="ORF">GCM10010328_34740</name>
</gene>
<dbReference type="CDD" id="cd00075">
    <property type="entry name" value="HATPase"/>
    <property type="match status" value="1"/>
</dbReference>
<dbReference type="SMART" id="SM00387">
    <property type="entry name" value="HATPase_c"/>
    <property type="match status" value="1"/>
</dbReference>
<evidence type="ECO:0000256" key="1">
    <source>
        <dbReference type="ARBA" id="ARBA00000085"/>
    </source>
</evidence>
<dbReference type="InterPro" id="IPR003661">
    <property type="entry name" value="HisK_dim/P_dom"/>
</dbReference>
<sequence>MARSTRRRSPARRRLRRLQLRLTAAYTLITVVGLACLSWVVIRTDDRAREDAEYDEMRRRASVAASLVYYEDDRIRLDGLQDDEATTGTPQILVLEKRPDGGPVTVFRGRTAQFAVAAGAIDAMARSAMEAEGPVRAGARDRSGEPVRLLAVPFYHDATDEVAGAAVAVGDPERGAAEHRSLVLSLVVGAGALTALAAVTGHVLSGRSMRPAWQALEQQERLLADAAHELRTPVAVMRGSVEVAAGSPGGALDAHLPRIRRAADRMADVVENLLARGRLEAAVDTVRTEPLRLDQLVEEVCAELPESGPRPRLRLEESVTEADAALVRVAVRNLLDNAVRHGRASDGAELVVTVRGPEVWVADRGPGVDPDRLPELMERFSSPGGGTGIGLSLVRRIAEVHRGKLTVRARPGGGAEFVLRLAPARSRPGRRRGGGPALTIRS</sequence>
<dbReference type="EMBL" id="BMUW01000005">
    <property type="protein sequence ID" value="GGZ56961.1"/>
    <property type="molecule type" value="Genomic_DNA"/>
</dbReference>
<keyword evidence="9" id="KW-0902">Two-component regulatory system</keyword>
<dbReference type="CDD" id="cd00082">
    <property type="entry name" value="HisKA"/>
    <property type="match status" value="1"/>
</dbReference>
<evidence type="ECO:0000259" key="12">
    <source>
        <dbReference type="PROSITE" id="PS50109"/>
    </source>
</evidence>
<name>A0ABQ3BU20_9ACTN</name>
<evidence type="ECO:0000256" key="3">
    <source>
        <dbReference type="ARBA" id="ARBA00012438"/>
    </source>
</evidence>
<dbReference type="SUPFAM" id="SSF55874">
    <property type="entry name" value="ATPase domain of HSP90 chaperone/DNA topoisomerase II/histidine kinase"/>
    <property type="match status" value="1"/>
</dbReference>
<evidence type="ECO:0000256" key="10">
    <source>
        <dbReference type="ARBA" id="ARBA00023136"/>
    </source>
</evidence>
<organism evidence="13 14">
    <name type="scientific">Streptomyces rubiginosohelvolus</name>
    <dbReference type="NCBI Taxonomy" id="67362"/>
    <lineage>
        <taxon>Bacteria</taxon>
        <taxon>Bacillati</taxon>
        <taxon>Actinomycetota</taxon>
        <taxon>Actinomycetes</taxon>
        <taxon>Kitasatosporales</taxon>
        <taxon>Streptomycetaceae</taxon>
        <taxon>Streptomyces</taxon>
    </lineage>
</organism>
<dbReference type="PROSITE" id="PS50109">
    <property type="entry name" value="HIS_KIN"/>
    <property type="match status" value="1"/>
</dbReference>
<dbReference type="Pfam" id="PF00512">
    <property type="entry name" value="HisKA"/>
    <property type="match status" value="1"/>
</dbReference>
<evidence type="ECO:0000256" key="4">
    <source>
        <dbReference type="ARBA" id="ARBA00022553"/>
    </source>
</evidence>
<keyword evidence="10 11" id="KW-0472">Membrane</keyword>
<feature type="domain" description="Histidine kinase" evidence="12">
    <location>
        <begin position="225"/>
        <end position="425"/>
    </location>
</feature>
<comment type="caution">
    <text evidence="13">The sequence shown here is derived from an EMBL/GenBank/DDBJ whole genome shotgun (WGS) entry which is preliminary data.</text>
</comment>
<dbReference type="PANTHER" id="PTHR45436">
    <property type="entry name" value="SENSOR HISTIDINE KINASE YKOH"/>
    <property type="match status" value="1"/>
</dbReference>
<comment type="catalytic activity">
    <reaction evidence="1">
        <text>ATP + protein L-histidine = ADP + protein N-phospho-L-histidine.</text>
        <dbReference type="EC" id="2.7.13.3"/>
    </reaction>
</comment>
<keyword evidence="8 11" id="KW-1133">Transmembrane helix</keyword>
<dbReference type="InterPro" id="IPR036890">
    <property type="entry name" value="HATPase_C_sf"/>
</dbReference>
<dbReference type="EC" id="2.7.13.3" evidence="3"/>
<dbReference type="InterPro" id="IPR005467">
    <property type="entry name" value="His_kinase_dom"/>
</dbReference>
<dbReference type="Proteomes" id="UP000624183">
    <property type="component" value="Unassembled WGS sequence"/>
</dbReference>
<keyword evidence="14" id="KW-1185">Reference proteome</keyword>
<keyword evidence="4" id="KW-0597">Phosphoprotein</keyword>
<dbReference type="Pfam" id="PF02518">
    <property type="entry name" value="HATPase_c"/>
    <property type="match status" value="1"/>
</dbReference>
<dbReference type="PANTHER" id="PTHR45436:SF5">
    <property type="entry name" value="SENSOR HISTIDINE KINASE TRCS"/>
    <property type="match status" value="1"/>
</dbReference>
<evidence type="ECO:0000256" key="8">
    <source>
        <dbReference type="ARBA" id="ARBA00022989"/>
    </source>
</evidence>
<dbReference type="PRINTS" id="PR00344">
    <property type="entry name" value="BCTRLSENSOR"/>
</dbReference>
<accession>A0ABQ3BU20</accession>
<evidence type="ECO:0000256" key="5">
    <source>
        <dbReference type="ARBA" id="ARBA00022679"/>
    </source>
</evidence>
<dbReference type="InterPro" id="IPR050428">
    <property type="entry name" value="TCS_sensor_his_kinase"/>
</dbReference>
<evidence type="ECO:0000313" key="14">
    <source>
        <dbReference type="Proteomes" id="UP000624183"/>
    </source>
</evidence>
<dbReference type="InterPro" id="IPR003594">
    <property type="entry name" value="HATPase_dom"/>
</dbReference>
<keyword evidence="7" id="KW-0418">Kinase</keyword>
<evidence type="ECO:0000256" key="11">
    <source>
        <dbReference type="SAM" id="Phobius"/>
    </source>
</evidence>
<evidence type="ECO:0000256" key="6">
    <source>
        <dbReference type="ARBA" id="ARBA00022692"/>
    </source>
</evidence>
<keyword evidence="5" id="KW-0808">Transferase</keyword>
<evidence type="ECO:0000256" key="2">
    <source>
        <dbReference type="ARBA" id="ARBA00004236"/>
    </source>
</evidence>
<dbReference type="SMART" id="SM00388">
    <property type="entry name" value="HisKA"/>
    <property type="match status" value="1"/>
</dbReference>
<evidence type="ECO:0000256" key="9">
    <source>
        <dbReference type="ARBA" id="ARBA00023012"/>
    </source>
</evidence>
<proteinExistence type="predicted"/>
<dbReference type="Gene3D" id="3.30.565.10">
    <property type="entry name" value="Histidine kinase-like ATPase, C-terminal domain"/>
    <property type="match status" value="1"/>
</dbReference>
<protein>
    <recommendedName>
        <fullName evidence="3">histidine kinase</fullName>
        <ecNumber evidence="3">2.7.13.3</ecNumber>
    </recommendedName>
</protein>
<dbReference type="InterPro" id="IPR004358">
    <property type="entry name" value="Sig_transdc_His_kin-like_C"/>
</dbReference>
<reference evidence="14" key="1">
    <citation type="journal article" date="2019" name="Int. J. Syst. Evol. Microbiol.">
        <title>The Global Catalogue of Microorganisms (GCM) 10K type strain sequencing project: providing services to taxonomists for standard genome sequencing and annotation.</title>
        <authorList>
            <consortium name="The Broad Institute Genomics Platform"/>
            <consortium name="The Broad Institute Genome Sequencing Center for Infectious Disease"/>
            <person name="Wu L."/>
            <person name="Ma J."/>
        </authorList>
    </citation>
    <scope>NUCLEOTIDE SEQUENCE [LARGE SCALE GENOMIC DNA]</scope>
    <source>
        <strain evidence="14">JCM 4602</strain>
    </source>
</reference>